<feature type="chain" id="PRO_5038917093" evidence="1">
    <location>
        <begin position="23"/>
        <end position="499"/>
    </location>
</feature>
<evidence type="ECO:0000313" key="2">
    <source>
        <dbReference type="EMBL" id="SHI02409.1"/>
    </source>
</evidence>
<dbReference type="PANTHER" id="PTHR37841">
    <property type="entry name" value="GLR2918 PROTEIN"/>
    <property type="match status" value="1"/>
</dbReference>
<proteinExistence type="predicted"/>
<dbReference type="STRING" id="1123282.SAMN02745823_01974"/>
<name>A0A1M5XRM6_9FIRM</name>
<dbReference type="RefSeq" id="WP_073078327.1">
    <property type="nucleotide sequence ID" value="NZ_FQXV01000006.1"/>
</dbReference>
<reference evidence="2 3" key="1">
    <citation type="submission" date="2016-11" db="EMBL/GenBank/DDBJ databases">
        <authorList>
            <person name="Jaros S."/>
            <person name="Januszkiewicz K."/>
            <person name="Wedrychowicz H."/>
        </authorList>
    </citation>
    <scope>NUCLEOTIDE SEQUENCE [LARGE SCALE GENOMIC DNA]</scope>
    <source>
        <strain evidence="2 3">DSM 10068</strain>
    </source>
</reference>
<dbReference type="Proteomes" id="UP000183995">
    <property type="component" value="Unassembled WGS sequence"/>
</dbReference>
<keyword evidence="3" id="KW-1185">Reference proteome</keyword>
<accession>A0A1M5XRM6</accession>
<gene>
    <name evidence="2" type="ORF">SAMN02745823_01974</name>
</gene>
<dbReference type="AlphaFoldDB" id="A0A1M5XRM6"/>
<protein>
    <submittedName>
        <fullName evidence="2">WG containing repeat-containing protein</fullName>
    </submittedName>
</protein>
<dbReference type="PANTHER" id="PTHR37841:SF1">
    <property type="entry name" value="DUF3298 DOMAIN-CONTAINING PROTEIN"/>
    <property type="match status" value="1"/>
</dbReference>
<dbReference type="OrthoDB" id="1652041at2"/>
<evidence type="ECO:0000313" key="3">
    <source>
        <dbReference type="Proteomes" id="UP000183995"/>
    </source>
</evidence>
<dbReference type="Pfam" id="PF14903">
    <property type="entry name" value="WG_beta_rep"/>
    <property type="match status" value="1"/>
</dbReference>
<dbReference type="EMBL" id="FQXV01000006">
    <property type="protein sequence ID" value="SHI02409.1"/>
    <property type="molecule type" value="Genomic_DNA"/>
</dbReference>
<sequence length="499" mass="54964">MKRYVCLTAAVAITLALSSSCAGENAPAPAATDWKSGVRTDWSQLTAYKAPEEIYSRLSAERMPELVPSGDYGPLLPYIGERTYGYDDGNLFGFVTMDGKIVTDAAYPLIGLADQGPKPVYRLIKSPGGDTEDGWRRADTYGVCAYDGSWATAYIYQGVLCLDEVILLVRDRKTNDADVLDYDGQHLYSLKDTAYFDRLLPGMFEEFFYGYGDGLLTVPLADGASGMIDERSGALVDTGFAQTGWFSEGLAPVSSGDDGTGPFGYIDRSFKVVIEPRFYEPQEFLDGKAVVRDKDGDYLIIDRTGAELLRAKGPVTRYGAGVFLVADGNGERWLDGDLKALALRPGFSGEVHALDSWYWYNDAEETILSDGRHEYALPGAVRVISVTGAFVEYRSSDNCDGVMTLDGTDIVKADDRYTGIWTVETKSGDIFFATNRSDNYSREYALLDTEGRTVTKGRGSIWYDGRAGLFQISADDFFGYCDGTGRFVFRISLMKWMPD</sequence>
<dbReference type="PROSITE" id="PS51257">
    <property type="entry name" value="PROKAR_LIPOPROTEIN"/>
    <property type="match status" value="1"/>
</dbReference>
<organism evidence="2 3">
    <name type="scientific">Sporobacter termitidis DSM 10068</name>
    <dbReference type="NCBI Taxonomy" id="1123282"/>
    <lineage>
        <taxon>Bacteria</taxon>
        <taxon>Bacillati</taxon>
        <taxon>Bacillota</taxon>
        <taxon>Clostridia</taxon>
        <taxon>Eubacteriales</taxon>
        <taxon>Oscillospiraceae</taxon>
        <taxon>Sporobacter</taxon>
    </lineage>
</organism>
<evidence type="ECO:0000256" key="1">
    <source>
        <dbReference type="SAM" id="SignalP"/>
    </source>
</evidence>
<feature type="signal peptide" evidence="1">
    <location>
        <begin position="1"/>
        <end position="22"/>
    </location>
</feature>
<dbReference type="InterPro" id="IPR032774">
    <property type="entry name" value="WG_beta_rep"/>
</dbReference>
<keyword evidence="1" id="KW-0732">Signal</keyword>